<dbReference type="EMBL" id="CP095067">
    <property type="protein sequence ID" value="UOQ69671.1"/>
    <property type="molecule type" value="Genomic_DNA"/>
</dbReference>
<accession>A0ABY4GFR7</accession>
<geneLocation type="plasmid" evidence="1 2">
    <name>unnamed6</name>
</geneLocation>
<proteinExistence type="predicted"/>
<name>A0ABY4GFR7_9BACT</name>
<evidence type="ECO:0000313" key="1">
    <source>
        <dbReference type="EMBL" id="UOQ69671.1"/>
    </source>
</evidence>
<keyword evidence="1" id="KW-0614">Plasmid</keyword>
<organism evidence="1 2">
    <name type="scientific">Hymenobacter volaticus</name>
    <dbReference type="NCBI Taxonomy" id="2932254"/>
    <lineage>
        <taxon>Bacteria</taxon>
        <taxon>Pseudomonadati</taxon>
        <taxon>Bacteroidota</taxon>
        <taxon>Cytophagia</taxon>
        <taxon>Cytophagales</taxon>
        <taxon>Hymenobacteraceae</taxon>
        <taxon>Hymenobacter</taxon>
    </lineage>
</organism>
<sequence>MIPRLSTSTSLRFSWLLALLFGAFGRTLPAAAGPVEGTVLQATAAKPVWSSPALSDHLEALPADVLVWSSGLGIVTGPASAGLLPAMPTALLCSVGGRCLLPYVRPVAYACLIQARLLRTTLSPNAP</sequence>
<protein>
    <submittedName>
        <fullName evidence="1">Uncharacterized protein</fullName>
    </submittedName>
</protein>
<dbReference type="RefSeq" id="WP_245127521.1">
    <property type="nucleotide sequence ID" value="NZ_CP095067.1"/>
</dbReference>
<evidence type="ECO:0000313" key="2">
    <source>
        <dbReference type="Proteomes" id="UP000830401"/>
    </source>
</evidence>
<keyword evidence="2" id="KW-1185">Reference proteome</keyword>
<reference evidence="1" key="1">
    <citation type="submission" date="2022-04" db="EMBL/GenBank/DDBJ databases">
        <title>Hymenobacter sp. isolated from the air.</title>
        <authorList>
            <person name="Won M."/>
            <person name="Lee C.-M."/>
            <person name="Woen H.-Y."/>
            <person name="Kwon S.-W."/>
        </authorList>
    </citation>
    <scope>NUCLEOTIDE SEQUENCE</scope>
    <source>
        <strain evidence="1">5420S-77</strain>
        <plasmid evidence="1">unnamed6</plasmid>
    </source>
</reference>
<dbReference type="Proteomes" id="UP000830401">
    <property type="component" value="Plasmid unnamed6"/>
</dbReference>
<gene>
    <name evidence="1" type="ORF">MUN86_29030</name>
</gene>